<evidence type="ECO:0000256" key="1">
    <source>
        <dbReference type="ARBA" id="ARBA00022448"/>
    </source>
</evidence>
<dbReference type="Pfam" id="PF00005">
    <property type="entry name" value="ABC_tran"/>
    <property type="match status" value="1"/>
</dbReference>
<dbReference type="InterPro" id="IPR003593">
    <property type="entry name" value="AAA+_ATPase"/>
</dbReference>
<evidence type="ECO:0000256" key="2">
    <source>
        <dbReference type="ARBA" id="ARBA00022741"/>
    </source>
</evidence>
<evidence type="ECO:0000256" key="3">
    <source>
        <dbReference type="ARBA" id="ARBA00022840"/>
    </source>
</evidence>
<dbReference type="AlphaFoldDB" id="A0A939E1Q4"/>
<dbReference type="GO" id="GO:0016887">
    <property type="term" value="F:ATP hydrolysis activity"/>
    <property type="evidence" value="ECO:0007669"/>
    <property type="project" value="InterPro"/>
</dbReference>
<dbReference type="PANTHER" id="PTHR42794">
    <property type="entry name" value="HEMIN IMPORT ATP-BINDING PROTEIN HMUV"/>
    <property type="match status" value="1"/>
</dbReference>
<evidence type="ECO:0000313" key="7">
    <source>
        <dbReference type="Proteomes" id="UP000664332"/>
    </source>
</evidence>
<dbReference type="SMART" id="SM00382">
    <property type="entry name" value="AAA"/>
    <property type="match status" value="1"/>
</dbReference>
<dbReference type="NCBIfam" id="NF010068">
    <property type="entry name" value="PRK13548.1"/>
    <property type="match status" value="1"/>
</dbReference>
<dbReference type="SUPFAM" id="SSF52540">
    <property type="entry name" value="P-loop containing nucleoside triphosphate hydrolases"/>
    <property type="match status" value="1"/>
</dbReference>
<organism evidence="6 7">
    <name type="scientific">Corynebacterium mendelii</name>
    <dbReference type="NCBI Taxonomy" id="2765362"/>
    <lineage>
        <taxon>Bacteria</taxon>
        <taxon>Bacillati</taxon>
        <taxon>Actinomycetota</taxon>
        <taxon>Actinomycetes</taxon>
        <taxon>Mycobacteriales</taxon>
        <taxon>Corynebacteriaceae</taxon>
        <taxon>Corynebacterium</taxon>
    </lineage>
</organism>
<sequence length="300" mass="31645">MAGCGDGLKTENLSVTIGGHHILHGISIHARPGEVLGLIGPNGAGKSTLLSAISGDMPAKHITSGQVSIGGLTTTDLSQAQLARLRSVMLQDVSVSFSFLVRDVVAMGRRPWVRTAKAEFDDAIVDAALRATGTDHLADRDIMTLSGGERARVALSRVLAQQTPVVLLDEPTAALDIAHQEQALGLIRAMAAAGAAVILVVHDLNAAAAYCDRIACLEKGRLAAAGTIAEVYTEEKLSDIYGWPISVHRPHGDDGILQVLPHRGHDIAAVESTRELLYHLNNSPYVDPIDPRGKSGAPPR</sequence>
<evidence type="ECO:0000313" key="6">
    <source>
        <dbReference type="EMBL" id="MBN9644086.1"/>
    </source>
</evidence>
<keyword evidence="1" id="KW-0813">Transport</keyword>
<dbReference type="Gene3D" id="3.40.50.300">
    <property type="entry name" value="P-loop containing nucleotide triphosphate hydrolases"/>
    <property type="match status" value="1"/>
</dbReference>
<protein>
    <submittedName>
        <fullName evidence="6">Heme ABC transporter ATP-binding protein</fullName>
    </submittedName>
</protein>
<dbReference type="FunFam" id="3.40.50.300:FF:000134">
    <property type="entry name" value="Iron-enterobactin ABC transporter ATP-binding protein"/>
    <property type="match status" value="1"/>
</dbReference>
<dbReference type="InterPro" id="IPR027417">
    <property type="entry name" value="P-loop_NTPase"/>
</dbReference>
<evidence type="ECO:0000256" key="4">
    <source>
        <dbReference type="ARBA" id="ARBA00022967"/>
    </source>
</evidence>
<dbReference type="EMBL" id="JAFLEQ010000008">
    <property type="protein sequence ID" value="MBN9644086.1"/>
    <property type="molecule type" value="Genomic_DNA"/>
</dbReference>
<keyword evidence="4" id="KW-1278">Translocase</keyword>
<reference evidence="6" key="1">
    <citation type="submission" date="2021-03" db="EMBL/GenBank/DDBJ databases">
        <authorList>
            <person name="Sun Q."/>
        </authorList>
    </citation>
    <scope>NUCLEOTIDE SEQUENCE</scope>
    <source>
        <strain evidence="6">CCM 8862</strain>
    </source>
</reference>
<dbReference type="PANTHER" id="PTHR42794:SF1">
    <property type="entry name" value="HEMIN IMPORT ATP-BINDING PROTEIN HMUV"/>
    <property type="match status" value="1"/>
</dbReference>
<accession>A0A939E1Q4</accession>
<keyword evidence="7" id="KW-1185">Reference proteome</keyword>
<dbReference type="Proteomes" id="UP000664332">
    <property type="component" value="Unassembled WGS sequence"/>
</dbReference>
<proteinExistence type="predicted"/>
<dbReference type="GO" id="GO:0005524">
    <property type="term" value="F:ATP binding"/>
    <property type="evidence" value="ECO:0007669"/>
    <property type="project" value="UniProtKB-KW"/>
</dbReference>
<dbReference type="CDD" id="cd03214">
    <property type="entry name" value="ABC_Iron-Siderophores_B12_Hemin"/>
    <property type="match status" value="1"/>
</dbReference>
<dbReference type="InterPro" id="IPR003439">
    <property type="entry name" value="ABC_transporter-like_ATP-bd"/>
</dbReference>
<dbReference type="InterPro" id="IPR017871">
    <property type="entry name" value="ABC_transporter-like_CS"/>
</dbReference>
<keyword evidence="2" id="KW-0547">Nucleotide-binding</keyword>
<evidence type="ECO:0000259" key="5">
    <source>
        <dbReference type="PROSITE" id="PS50893"/>
    </source>
</evidence>
<keyword evidence="3 6" id="KW-0067">ATP-binding</keyword>
<dbReference type="PROSITE" id="PS00211">
    <property type="entry name" value="ABC_TRANSPORTER_1"/>
    <property type="match status" value="1"/>
</dbReference>
<feature type="domain" description="ABC transporter" evidence="5">
    <location>
        <begin position="8"/>
        <end position="244"/>
    </location>
</feature>
<gene>
    <name evidence="6" type="ORF">JZY06_05560</name>
</gene>
<comment type="caution">
    <text evidence="6">The sequence shown here is derived from an EMBL/GenBank/DDBJ whole genome shotgun (WGS) entry which is preliminary data.</text>
</comment>
<name>A0A939E1Q4_9CORY</name>
<dbReference type="PROSITE" id="PS50893">
    <property type="entry name" value="ABC_TRANSPORTER_2"/>
    <property type="match status" value="1"/>
</dbReference>
<dbReference type="RefSeq" id="WP_207278759.1">
    <property type="nucleotide sequence ID" value="NZ_JAFLEQ010000008.1"/>
</dbReference>